<dbReference type="GeneID" id="105984786"/>
<proteinExistence type="predicted"/>
<dbReference type="FunCoup" id="A0A1S3F401">
    <property type="interactions" value="79"/>
</dbReference>
<reference evidence="4" key="1">
    <citation type="submission" date="2025-08" db="UniProtKB">
        <authorList>
            <consortium name="RefSeq"/>
        </authorList>
    </citation>
    <scope>IDENTIFICATION</scope>
    <source>
        <tissue evidence="4">Kidney</tissue>
    </source>
</reference>
<dbReference type="Proteomes" id="UP000081671">
    <property type="component" value="Unplaced"/>
</dbReference>
<dbReference type="RefSeq" id="XP_012870522.1">
    <property type="nucleotide sequence ID" value="XM_013015068.1"/>
</dbReference>
<feature type="region of interest" description="Disordered" evidence="2">
    <location>
        <begin position="406"/>
        <end position="431"/>
    </location>
</feature>
<evidence type="ECO:0000256" key="1">
    <source>
        <dbReference type="SAM" id="Coils"/>
    </source>
</evidence>
<dbReference type="InParanoid" id="A0A1S3F401"/>
<dbReference type="OMA" id="GPFSQHN"/>
<feature type="region of interest" description="Disordered" evidence="2">
    <location>
        <begin position="657"/>
        <end position="699"/>
    </location>
</feature>
<feature type="compositionally biased region" description="Basic and acidic residues" evidence="2">
    <location>
        <begin position="496"/>
        <end position="535"/>
    </location>
</feature>
<feature type="region of interest" description="Disordered" evidence="2">
    <location>
        <begin position="623"/>
        <end position="642"/>
    </location>
</feature>
<dbReference type="InterPro" id="IPR029090">
    <property type="entry name" value="DUF4659"/>
</dbReference>
<feature type="compositionally biased region" description="Acidic residues" evidence="2">
    <location>
        <begin position="1"/>
        <end position="11"/>
    </location>
</feature>
<evidence type="ECO:0000313" key="4">
    <source>
        <dbReference type="RefSeq" id="XP_012870522.1"/>
    </source>
</evidence>
<dbReference type="KEGG" id="dord:105984786"/>
<accession>A0A1S3F401</accession>
<feature type="region of interest" description="Disordered" evidence="2">
    <location>
        <begin position="1"/>
        <end position="54"/>
    </location>
</feature>
<feature type="region of interest" description="Disordered" evidence="2">
    <location>
        <begin position="447"/>
        <end position="586"/>
    </location>
</feature>
<protein>
    <submittedName>
        <fullName evidence="4">Coiled-coil domain-containing protein 177</fullName>
    </submittedName>
</protein>
<feature type="compositionally biased region" description="Basic and acidic residues" evidence="2">
    <location>
        <begin position="447"/>
        <end position="489"/>
    </location>
</feature>
<dbReference type="STRING" id="10020.ENSDORP00000026691"/>
<name>A0A1S3F401_DIPOR</name>
<dbReference type="Pfam" id="PF15558">
    <property type="entry name" value="DUF4659"/>
    <property type="match status" value="1"/>
</dbReference>
<evidence type="ECO:0000313" key="3">
    <source>
        <dbReference type="Proteomes" id="UP000081671"/>
    </source>
</evidence>
<feature type="compositionally biased region" description="Basic and acidic residues" evidence="2">
    <location>
        <begin position="657"/>
        <end position="669"/>
    </location>
</feature>
<organism evidence="3 4">
    <name type="scientific">Dipodomys ordii</name>
    <name type="common">Ord's kangaroo rat</name>
    <dbReference type="NCBI Taxonomy" id="10020"/>
    <lineage>
        <taxon>Eukaryota</taxon>
        <taxon>Metazoa</taxon>
        <taxon>Chordata</taxon>
        <taxon>Craniata</taxon>
        <taxon>Vertebrata</taxon>
        <taxon>Euteleostomi</taxon>
        <taxon>Mammalia</taxon>
        <taxon>Eutheria</taxon>
        <taxon>Euarchontoglires</taxon>
        <taxon>Glires</taxon>
        <taxon>Rodentia</taxon>
        <taxon>Castorimorpha</taxon>
        <taxon>Heteromyidae</taxon>
        <taxon>Dipodomyinae</taxon>
        <taxon>Dipodomys</taxon>
    </lineage>
</organism>
<feature type="compositionally biased region" description="Low complexity" evidence="2">
    <location>
        <begin position="193"/>
        <end position="208"/>
    </location>
</feature>
<feature type="compositionally biased region" description="Basic and acidic residues" evidence="2">
    <location>
        <begin position="548"/>
        <end position="586"/>
    </location>
</feature>
<dbReference type="PANTHER" id="PTHR33663:SF1">
    <property type="entry name" value="COILED-COIL DOMAIN-CONTAINING PROTEIN 177"/>
    <property type="match status" value="1"/>
</dbReference>
<keyword evidence="1" id="KW-0175">Coiled coil</keyword>
<dbReference type="OrthoDB" id="200110at2759"/>
<feature type="compositionally biased region" description="Low complexity" evidence="2">
    <location>
        <begin position="670"/>
        <end position="680"/>
    </location>
</feature>
<feature type="region of interest" description="Disordered" evidence="2">
    <location>
        <begin position="182"/>
        <end position="268"/>
    </location>
</feature>
<feature type="coiled-coil region" evidence="1">
    <location>
        <begin position="368"/>
        <end position="395"/>
    </location>
</feature>
<evidence type="ECO:0000256" key="2">
    <source>
        <dbReference type="SAM" id="MobiDB-lite"/>
    </source>
</evidence>
<feature type="compositionally biased region" description="Polar residues" evidence="2">
    <location>
        <begin position="212"/>
        <end position="222"/>
    </location>
</feature>
<sequence>MVDPVPEEEKEGAEPGGSEGDGATASVPPDAQDAQQPAASSASASASAGVPRKAEVPCAAAADGGRREQSPLLHLDLFNFDCPEAEGSRYVLTSPRSLEACARCAVKPVELLPRALADLVREAPGRSMRVATGLYEAYEAERRAKLQQCRAERERIVREEKRRLFTPLGPAASAAAASASASAQSAGGGGGSSSSCSSASLPASPAPRASRKTSPNPSSGRTQPPPAGSRTGRKSHSLDSLSRRRDGALSSESGASSSSYSGESLRELRWPPRASARNSYPAGSASSAPNPLGRPSALALVPLTGRSFSLGDLSHSPQTARHVERIVRQVRAERGLRGVPERDRKIAALMLARHQEERLLLEQRAAAHGQWEQQRVRAEQRREREEREKQRALELGRRAWAAQVEERRGRRGREEREAAQRRQQQCERSEERRRELAERQGLLRRERAERTAREDRLRKLHQEQNLKQREEGLQEGRERAEQVRRERAQRAARAKQRQEGQVQREKRELSRAERARHEALLRGRVRQQHEEREGLRSSLEASLGRAQENYEHLVEQRTRELRERARREELQSRRAKEAAERKEREHQAHLEALARAGERRLQHAAQVAEEAVQQKARRVVQTRLEKERTQRANKEKVERDEDCRRRELLQAIGRKLERSEQLSRERRSALESARSTARASFHVREKVREETNTRSFDRMVREAQLHASLDRK</sequence>
<keyword evidence="3" id="KW-1185">Reference proteome</keyword>
<feature type="compositionally biased region" description="Basic and acidic residues" evidence="2">
    <location>
        <begin position="682"/>
        <end position="699"/>
    </location>
</feature>
<dbReference type="PANTHER" id="PTHR33663">
    <property type="entry name" value="COILED-COIL DOMAIN-CONTAINING PROTEIN 177"/>
    <property type="match status" value="1"/>
</dbReference>
<feature type="compositionally biased region" description="Low complexity" evidence="2">
    <location>
        <begin position="25"/>
        <end position="48"/>
    </location>
</feature>
<dbReference type="AlphaFoldDB" id="A0A1S3F401"/>
<feature type="compositionally biased region" description="Low complexity" evidence="2">
    <location>
        <begin position="248"/>
        <end position="263"/>
    </location>
</feature>
<dbReference type="CTD" id="56936"/>
<gene>
    <name evidence="4" type="primary">Ccdc177</name>
</gene>